<dbReference type="eggNOG" id="COG3926">
    <property type="taxonomic scope" value="Bacteria"/>
</dbReference>
<evidence type="ECO:0000259" key="2">
    <source>
        <dbReference type="Pfam" id="PF09374"/>
    </source>
</evidence>
<evidence type="ECO:0000313" key="3">
    <source>
        <dbReference type="EMBL" id="AFK51879.1"/>
    </source>
</evidence>
<accession>I3TGJ1</accession>
<sequence>MKDNRSTAWAAIALAEGGSAVSDRSAAADPGGTTRWGISLRFADAIGLDLDGDGVTTRADILLVTEPVALGLFERHFWGPVRGDDLPAGVDLVTADMAFLQGGASARRLLQQAAGVTADGIIGPRTLAAVQAANAADLIEEMTARRIQYLASLSNWGHNAGGWTRRALRMMRAGMVLAAEQ</sequence>
<dbReference type="InterPro" id="IPR008565">
    <property type="entry name" value="TtsA-like_GH18_dom"/>
</dbReference>
<dbReference type="Gene3D" id="1.20.141.10">
    <property type="entry name" value="Chitosanase, subunit A, domain 1"/>
    <property type="match status" value="1"/>
</dbReference>
<feature type="domain" description="Peptidoglycan binding" evidence="2">
    <location>
        <begin position="106"/>
        <end position="166"/>
    </location>
</feature>
<dbReference type="InterPro" id="IPR018537">
    <property type="entry name" value="Peptidoglycan-bd_3"/>
</dbReference>
<dbReference type="Proteomes" id="UP000005258">
    <property type="component" value="Chromosome"/>
</dbReference>
<dbReference type="Pfam" id="PF05838">
    <property type="entry name" value="Glyco_hydro_108"/>
    <property type="match status" value="1"/>
</dbReference>
<feature type="domain" description="TtsA-like Glycoside hydrolase family 108" evidence="1">
    <location>
        <begin position="12"/>
        <end position="102"/>
    </location>
</feature>
<dbReference type="Pfam" id="PF09374">
    <property type="entry name" value="PG_binding_3"/>
    <property type="match status" value="1"/>
</dbReference>
<name>I3TGJ1_TISMK</name>
<evidence type="ECO:0000313" key="4">
    <source>
        <dbReference type="Proteomes" id="UP000005258"/>
    </source>
</evidence>
<dbReference type="STRING" id="1110502.TMO_0040"/>
<reference evidence="3 4" key="1">
    <citation type="journal article" date="2012" name="J. Am. Chem. Soc.">
        <title>Bacterial biosynthesis and maturation of the didemnin anti-cancer agents.</title>
        <authorList>
            <person name="Xu Y."/>
            <person name="Kersten R.D."/>
            <person name="Nam S.J."/>
            <person name="Lu L."/>
            <person name="Al-Suwailem A.M."/>
            <person name="Zheng H."/>
            <person name="Fenical W."/>
            <person name="Dorrestein P.C."/>
            <person name="Moore B.S."/>
            <person name="Qian P.Y."/>
        </authorList>
    </citation>
    <scope>NUCLEOTIDE SEQUENCE [LARGE SCALE GENOMIC DNA]</scope>
    <source>
        <strain evidence="3 4">KA081020-065</strain>
    </source>
</reference>
<dbReference type="SUPFAM" id="SSF53955">
    <property type="entry name" value="Lysozyme-like"/>
    <property type="match status" value="1"/>
</dbReference>
<gene>
    <name evidence="3" type="ordered locus">TMO_0040</name>
</gene>
<proteinExistence type="predicted"/>
<evidence type="ECO:0000259" key="1">
    <source>
        <dbReference type="Pfam" id="PF05838"/>
    </source>
</evidence>
<dbReference type="HOGENOM" id="CLU_082693_1_0_5"/>
<dbReference type="InterPro" id="IPR023346">
    <property type="entry name" value="Lysozyme-like_dom_sf"/>
</dbReference>
<keyword evidence="4" id="KW-1185">Reference proteome</keyword>
<organism evidence="3 4">
    <name type="scientific">Tistrella mobilis (strain KA081020-065)</name>
    <dbReference type="NCBI Taxonomy" id="1110502"/>
    <lineage>
        <taxon>Bacteria</taxon>
        <taxon>Pseudomonadati</taxon>
        <taxon>Pseudomonadota</taxon>
        <taxon>Alphaproteobacteria</taxon>
        <taxon>Geminicoccales</taxon>
        <taxon>Geminicoccaceae</taxon>
        <taxon>Tistrella</taxon>
    </lineage>
</organism>
<dbReference type="KEGG" id="tmo:TMO_0040"/>
<dbReference type="RefSeq" id="WP_014743559.1">
    <property type="nucleotide sequence ID" value="NC_017956.1"/>
</dbReference>
<protein>
    <submittedName>
        <fullName evidence="3">Secretion activator protein</fullName>
    </submittedName>
</protein>
<dbReference type="AlphaFoldDB" id="I3TGJ1"/>
<dbReference type="EMBL" id="CP003236">
    <property type="protein sequence ID" value="AFK51879.1"/>
    <property type="molecule type" value="Genomic_DNA"/>
</dbReference>